<dbReference type="GO" id="GO:0016747">
    <property type="term" value="F:acyltransferase activity, transferring groups other than amino-acyl groups"/>
    <property type="evidence" value="ECO:0007669"/>
    <property type="project" value="InterPro"/>
</dbReference>
<proteinExistence type="predicted"/>
<dbReference type="AlphaFoldDB" id="A0A938WNN8"/>
<dbReference type="Proteomes" id="UP000764045">
    <property type="component" value="Unassembled WGS sequence"/>
</dbReference>
<dbReference type="PROSITE" id="PS51186">
    <property type="entry name" value="GNAT"/>
    <property type="match status" value="1"/>
</dbReference>
<dbReference type="EMBL" id="JACJJL010000013">
    <property type="protein sequence ID" value="MBM6661895.1"/>
    <property type="molecule type" value="Genomic_DNA"/>
</dbReference>
<dbReference type="Pfam" id="PF13420">
    <property type="entry name" value="Acetyltransf_4"/>
    <property type="match status" value="1"/>
</dbReference>
<evidence type="ECO:0000256" key="2">
    <source>
        <dbReference type="ARBA" id="ARBA00023315"/>
    </source>
</evidence>
<sequence length="166" mass="19015">MIRNVCNTDATAIANIYNEYVTGTTVSFELEPVTVEEMSKRIIEISASFPYFVCEDKGNVVGFCYAHRWKERKAYENTLETTVYISRSHHGHGVGRQLMERLIDACRTKGCHALIACITGDNEPSINFHERLGFTKVSHFKQVGRKFGRWLDVVDYELLLTDGQMR</sequence>
<evidence type="ECO:0000313" key="5">
    <source>
        <dbReference type="Proteomes" id="UP000764045"/>
    </source>
</evidence>
<feature type="domain" description="N-acetyltransferase" evidence="3">
    <location>
        <begin position="1"/>
        <end position="161"/>
    </location>
</feature>
<dbReference type="PANTHER" id="PTHR43072">
    <property type="entry name" value="N-ACETYLTRANSFERASE"/>
    <property type="match status" value="1"/>
</dbReference>
<keyword evidence="2" id="KW-0012">Acyltransferase</keyword>
<comment type="caution">
    <text evidence="4">The sequence shown here is derived from an EMBL/GenBank/DDBJ whole genome shotgun (WGS) entry which is preliminary data.</text>
</comment>
<evidence type="ECO:0000256" key="1">
    <source>
        <dbReference type="ARBA" id="ARBA00022679"/>
    </source>
</evidence>
<dbReference type="RefSeq" id="WP_205109797.1">
    <property type="nucleotide sequence ID" value="NZ_JACJJL010000013.1"/>
</dbReference>
<gene>
    <name evidence="4" type="ORF">H6B30_09085</name>
</gene>
<dbReference type="PANTHER" id="PTHR43072:SF23">
    <property type="entry name" value="UPF0039 PROTEIN C11D3.02C"/>
    <property type="match status" value="1"/>
</dbReference>
<dbReference type="Gene3D" id="3.40.630.30">
    <property type="match status" value="1"/>
</dbReference>
<keyword evidence="1" id="KW-0808">Transferase</keyword>
<evidence type="ECO:0000259" key="3">
    <source>
        <dbReference type="PROSITE" id="PS51186"/>
    </source>
</evidence>
<dbReference type="InterPro" id="IPR017255">
    <property type="entry name" value="AcTrfase_GNAT_prd"/>
</dbReference>
<dbReference type="CDD" id="cd04301">
    <property type="entry name" value="NAT_SF"/>
    <property type="match status" value="1"/>
</dbReference>
<dbReference type="InterPro" id="IPR000182">
    <property type="entry name" value="GNAT_dom"/>
</dbReference>
<dbReference type="PIRSF" id="PIRSF037663">
    <property type="entry name" value="Acetyltransf_GNAT_prd"/>
    <property type="match status" value="1"/>
</dbReference>
<protein>
    <submittedName>
        <fullName evidence="4">N-acetyltransferase</fullName>
    </submittedName>
</protein>
<accession>A0A938WNN8</accession>
<dbReference type="InterPro" id="IPR016181">
    <property type="entry name" value="Acyl_CoA_acyltransferase"/>
</dbReference>
<dbReference type="SUPFAM" id="SSF55729">
    <property type="entry name" value="Acyl-CoA N-acyltransferases (Nat)"/>
    <property type="match status" value="1"/>
</dbReference>
<name>A0A938WNN8_9BACT</name>
<evidence type="ECO:0000313" key="4">
    <source>
        <dbReference type="EMBL" id="MBM6661895.1"/>
    </source>
</evidence>
<organism evidence="4 5">
    <name type="scientific">Marseilla massiliensis</name>
    <dbReference type="NCBI Taxonomy" id="1841864"/>
    <lineage>
        <taxon>Bacteria</taxon>
        <taxon>Pseudomonadati</taxon>
        <taxon>Bacteroidota</taxon>
        <taxon>Bacteroidia</taxon>
        <taxon>Bacteroidales</taxon>
        <taxon>Prevotellaceae</taxon>
        <taxon>Marseilla</taxon>
    </lineage>
</organism>
<keyword evidence="5" id="KW-1185">Reference proteome</keyword>
<reference evidence="4 5" key="1">
    <citation type="journal article" date="2021" name="Sci. Rep.">
        <title>The distribution of antibiotic resistance genes in chicken gut microbiota commensals.</title>
        <authorList>
            <person name="Juricova H."/>
            <person name="Matiasovicova J."/>
            <person name="Kubasova T."/>
            <person name="Cejkova D."/>
            <person name="Rychlik I."/>
        </authorList>
    </citation>
    <scope>NUCLEOTIDE SEQUENCE [LARGE SCALE GENOMIC DNA]</scope>
    <source>
        <strain evidence="4 5">An819</strain>
    </source>
</reference>